<dbReference type="Pfam" id="PF13233">
    <property type="entry name" value="Complex1_LYR_2"/>
    <property type="match status" value="1"/>
</dbReference>
<gene>
    <name evidence="9" type="ORF">AAP_00003</name>
</gene>
<evidence type="ECO:0000313" key="10">
    <source>
        <dbReference type="Proteomes" id="UP000242877"/>
    </source>
</evidence>
<evidence type="ECO:0000256" key="6">
    <source>
        <dbReference type="ARBA" id="ARBA00023128"/>
    </source>
</evidence>
<dbReference type="PANTHER" id="PTHR13137">
    <property type="entry name" value="DC11 ACN9 HOMOLOG"/>
    <property type="match status" value="1"/>
</dbReference>
<dbReference type="GO" id="GO:0034553">
    <property type="term" value="P:mitochondrial respiratory chain complex II assembly"/>
    <property type="evidence" value="ECO:0007669"/>
    <property type="project" value="UniProtKB-UniRule"/>
</dbReference>
<dbReference type="OrthoDB" id="278329at2759"/>
<dbReference type="EMBL" id="AZGZ01000001">
    <property type="protein sequence ID" value="KZZ97742.1"/>
    <property type="molecule type" value="Genomic_DNA"/>
</dbReference>
<accession>A0A162ISA5</accession>
<evidence type="ECO:0000256" key="5">
    <source>
        <dbReference type="ARBA" id="ARBA00022946"/>
    </source>
</evidence>
<protein>
    <recommendedName>
        <fullName evidence="8">Succinate dehydrogenase assembly factor 3</fullName>
        <shortName evidence="8">SDH assembly factor 3</shortName>
        <shortName evidence="8">SDHAF3</shortName>
    </recommendedName>
</protein>
<keyword evidence="6 8" id="KW-0496">Mitochondrion</keyword>
<dbReference type="GO" id="GO:0005759">
    <property type="term" value="C:mitochondrial matrix"/>
    <property type="evidence" value="ECO:0007669"/>
    <property type="project" value="UniProtKB-SubCell"/>
</dbReference>
<dbReference type="GO" id="GO:0015976">
    <property type="term" value="P:carbon utilization"/>
    <property type="evidence" value="ECO:0007669"/>
    <property type="project" value="EnsemblFungi"/>
</dbReference>
<dbReference type="Proteomes" id="UP000242877">
    <property type="component" value="Unassembled WGS sequence"/>
</dbReference>
<dbReference type="AlphaFoldDB" id="A0A162ISA5"/>
<dbReference type="VEuPathDB" id="FungiDB:AAP_00003"/>
<dbReference type="GO" id="GO:0005758">
    <property type="term" value="C:mitochondrial intermembrane space"/>
    <property type="evidence" value="ECO:0007669"/>
    <property type="project" value="TreeGrafter"/>
</dbReference>
<keyword evidence="7 8" id="KW-0143">Chaperone</keyword>
<dbReference type="InterPro" id="IPR008381">
    <property type="entry name" value="SDHAF3/Sdh7"/>
</dbReference>
<comment type="subcellular location">
    <subcellularLocation>
        <location evidence="2 8">Mitochondrion matrix</location>
    </subcellularLocation>
</comment>
<keyword evidence="10" id="KW-1185">Reference proteome</keyword>
<name>A0A162ISA5_9EURO</name>
<comment type="subunit">
    <text evidence="4 8">Interacts with the iron-sulfur protein subunit within the SDH catalytic dimer.</text>
</comment>
<evidence type="ECO:0000256" key="3">
    <source>
        <dbReference type="ARBA" id="ARBA00006020"/>
    </source>
</evidence>
<evidence type="ECO:0000256" key="1">
    <source>
        <dbReference type="ARBA" id="ARBA00003675"/>
    </source>
</evidence>
<evidence type="ECO:0000256" key="7">
    <source>
        <dbReference type="ARBA" id="ARBA00023186"/>
    </source>
</evidence>
<reference evidence="9 10" key="1">
    <citation type="journal article" date="2016" name="Genome Biol. Evol.">
        <title>Divergent and convergent evolution of fungal pathogenicity.</title>
        <authorList>
            <person name="Shang Y."/>
            <person name="Xiao G."/>
            <person name="Zheng P."/>
            <person name="Cen K."/>
            <person name="Zhan S."/>
            <person name="Wang C."/>
        </authorList>
    </citation>
    <scope>NUCLEOTIDE SEQUENCE [LARGE SCALE GENOMIC DNA]</scope>
    <source>
        <strain evidence="9 10">ARSEF 7405</strain>
    </source>
</reference>
<dbReference type="PANTHER" id="PTHR13137:SF6">
    <property type="entry name" value="SUCCINATE DEHYDROGENASE ASSEMBLY FACTOR 3, MITOCHONDRIAL"/>
    <property type="match status" value="1"/>
</dbReference>
<sequence>MRPALRLLARASSLSPRGSALDPLSSALLPPLQLYRRILRTHRKVLPPEMRLLGDEYVKSEFKLHKDVDNPVHIVGFLTEWQVYAQKLEGNTWRGEKIDQNLIDHLSDQQMGQLYELMKATQNQNDSGSGENEN</sequence>
<dbReference type="CDD" id="cd20270">
    <property type="entry name" value="Complex1_LYR_SDHAF3_LYRM10"/>
    <property type="match status" value="1"/>
</dbReference>
<keyword evidence="5" id="KW-0809">Transit peptide</keyword>
<dbReference type="GO" id="GO:0006105">
    <property type="term" value="P:succinate metabolic process"/>
    <property type="evidence" value="ECO:0007669"/>
    <property type="project" value="TreeGrafter"/>
</dbReference>
<comment type="similarity">
    <text evidence="3 8">Belongs to the complex I LYR family. SDHAF3 subfamily.</text>
</comment>
<evidence type="ECO:0000256" key="4">
    <source>
        <dbReference type="ARBA" id="ARBA00011273"/>
    </source>
</evidence>
<organism evidence="9 10">
    <name type="scientific">Ascosphaera apis ARSEF 7405</name>
    <dbReference type="NCBI Taxonomy" id="392613"/>
    <lineage>
        <taxon>Eukaryota</taxon>
        <taxon>Fungi</taxon>
        <taxon>Dikarya</taxon>
        <taxon>Ascomycota</taxon>
        <taxon>Pezizomycotina</taxon>
        <taxon>Eurotiomycetes</taxon>
        <taxon>Eurotiomycetidae</taxon>
        <taxon>Onygenales</taxon>
        <taxon>Ascosphaeraceae</taxon>
        <taxon>Ascosphaera</taxon>
    </lineage>
</organism>
<proteinExistence type="inferred from homology"/>
<comment type="caution">
    <text evidence="9">The sequence shown here is derived from an EMBL/GenBank/DDBJ whole genome shotgun (WGS) entry which is preliminary data.</text>
</comment>
<comment type="function">
    <text evidence="1 8">Plays an essential role in the assembly of succinate dehydrogenase (SDH), an enzyme complex (also referred to as respiratory complex II) that is a component of both the tricarboxylic acid (TCA) cycle and the mitochondrial electron transport chain, and which couples the oxidation of succinate to fumarate with the reduction of ubiquinone (coenzyme Q) to ubiquinol. Promotes maturation of the iron-sulfur protein subunit of the SDH catalytic dimer, protecting it from the deleterious effects of oxidants. May act together with SDHAF1.</text>
</comment>
<dbReference type="GO" id="GO:0006111">
    <property type="term" value="P:regulation of gluconeogenesis"/>
    <property type="evidence" value="ECO:0007669"/>
    <property type="project" value="EnsemblFungi"/>
</dbReference>
<evidence type="ECO:0000256" key="8">
    <source>
        <dbReference type="RuleBase" id="RU368039"/>
    </source>
</evidence>
<evidence type="ECO:0000313" key="9">
    <source>
        <dbReference type="EMBL" id="KZZ97742.1"/>
    </source>
</evidence>
<evidence type="ECO:0000256" key="2">
    <source>
        <dbReference type="ARBA" id="ARBA00004305"/>
    </source>
</evidence>